<proteinExistence type="evidence at transcript level"/>
<accession>F2E094</accession>
<reference evidence="2" key="1">
    <citation type="journal article" date="2011" name="Plant Physiol.">
        <title>Comprehensive sequence analysis of 24,783 barley full-length cDNAs derived from 12 clone libraries.</title>
        <authorList>
            <person name="Matsumoto T."/>
            <person name="Tanaka T."/>
            <person name="Sakai H."/>
            <person name="Amano N."/>
            <person name="Kanamori H."/>
            <person name="Kurita K."/>
            <person name="Kikuta A."/>
            <person name="Kamiya K."/>
            <person name="Yamamoto M."/>
            <person name="Ikawa H."/>
            <person name="Fujii N."/>
            <person name="Hori K."/>
            <person name="Itoh T."/>
            <person name="Sato K."/>
        </authorList>
    </citation>
    <scope>NUCLEOTIDE SEQUENCE</scope>
    <source>
        <tissue evidence="2">Shoot and root</tissue>
    </source>
</reference>
<organism evidence="2">
    <name type="scientific">Hordeum vulgare subsp. vulgare</name>
    <name type="common">Domesticated barley</name>
    <dbReference type="NCBI Taxonomy" id="112509"/>
    <lineage>
        <taxon>Eukaryota</taxon>
        <taxon>Viridiplantae</taxon>
        <taxon>Streptophyta</taxon>
        <taxon>Embryophyta</taxon>
        <taxon>Tracheophyta</taxon>
        <taxon>Spermatophyta</taxon>
        <taxon>Magnoliopsida</taxon>
        <taxon>Liliopsida</taxon>
        <taxon>Poales</taxon>
        <taxon>Poaceae</taxon>
        <taxon>BOP clade</taxon>
        <taxon>Pooideae</taxon>
        <taxon>Triticodae</taxon>
        <taxon>Triticeae</taxon>
        <taxon>Hordeinae</taxon>
        <taxon>Hordeum</taxon>
    </lineage>
</organism>
<evidence type="ECO:0000256" key="1">
    <source>
        <dbReference type="SAM" id="MobiDB-lite"/>
    </source>
</evidence>
<dbReference type="AlphaFoldDB" id="F2E094"/>
<name>F2E094_HORVV</name>
<dbReference type="EMBL" id="AK369565">
    <property type="protein sequence ID" value="BAK00766.1"/>
    <property type="molecule type" value="mRNA"/>
</dbReference>
<protein>
    <submittedName>
        <fullName evidence="2">Predicted protein</fullName>
    </submittedName>
</protein>
<evidence type="ECO:0000313" key="2">
    <source>
        <dbReference type="EMBL" id="BAK00766.1"/>
    </source>
</evidence>
<sequence length="85" mass="8535">MPLTHIAFPDAANGKEGQLPPPPAPDDAATAGRSTTFPAVGDTGHLTSSSIAGDLLGFLGQIHAACKPHEPLGELSHTLSIAASI</sequence>
<feature type="region of interest" description="Disordered" evidence="1">
    <location>
        <begin position="1"/>
        <end position="42"/>
    </location>
</feature>